<evidence type="ECO:0000256" key="6">
    <source>
        <dbReference type="ARBA" id="ARBA00023157"/>
    </source>
</evidence>
<dbReference type="EMBL" id="SPKJ01000001">
    <property type="protein sequence ID" value="MYZ46118.1"/>
    <property type="molecule type" value="Genomic_DNA"/>
</dbReference>
<dbReference type="SUPFAM" id="SSF52833">
    <property type="entry name" value="Thioredoxin-like"/>
    <property type="match status" value="1"/>
</dbReference>
<dbReference type="InterPro" id="IPR013766">
    <property type="entry name" value="Thioredoxin_domain"/>
</dbReference>
<comment type="caution">
    <text evidence="13">The sequence shown here is derived from an EMBL/GenBank/DDBJ whole genome shotgun (WGS) entry which is preliminary data.</text>
</comment>
<dbReference type="GO" id="GO:0034599">
    <property type="term" value="P:cellular response to oxidative stress"/>
    <property type="evidence" value="ECO:0007669"/>
    <property type="project" value="TreeGrafter"/>
</dbReference>
<evidence type="ECO:0000256" key="4">
    <source>
        <dbReference type="ARBA" id="ARBA00022862"/>
    </source>
</evidence>
<comment type="catalytic activity">
    <reaction evidence="11">
        <text>a hydroperoxide + [thioredoxin]-dithiol = an alcohol + [thioredoxin]-disulfide + H2O</text>
        <dbReference type="Rhea" id="RHEA:62620"/>
        <dbReference type="Rhea" id="RHEA-COMP:10698"/>
        <dbReference type="Rhea" id="RHEA-COMP:10700"/>
        <dbReference type="ChEBI" id="CHEBI:15377"/>
        <dbReference type="ChEBI" id="CHEBI:29950"/>
        <dbReference type="ChEBI" id="CHEBI:30879"/>
        <dbReference type="ChEBI" id="CHEBI:35924"/>
        <dbReference type="ChEBI" id="CHEBI:50058"/>
        <dbReference type="EC" id="1.11.1.24"/>
    </reaction>
</comment>
<dbReference type="AlphaFoldDB" id="A0A964T0D6"/>
<dbReference type="CDD" id="cd03018">
    <property type="entry name" value="PRX_AhpE_like"/>
    <property type="match status" value="1"/>
</dbReference>
<evidence type="ECO:0000256" key="3">
    <source>
        <dbReference type="ARBA" id="ARBA00022559"/>
    </source>
</evidence>
<keyword evidence="7" id="KW-0676">Redox-active center</keyword>
<keyword evidence="6" id="KW-1015">Disulfide bond</keyword>
<dbReference type="Gene3D" id="3.40.30.10">
    <property type="entry name" value="Glutaredoxin"/>
    <property type="match status" value="1"/>
</dbReference>
<gene>
    <name evidence="13" type="ORF">E4O86_00055</name>
</gene>
<dbReference type="EC" id="1.11.1.24" evidence="2"/>
<dbReference type="GO" id="GO:0008379">
    <property type="term" value="F:thioredoxin peroxidase activity"/>
    <property type="evidence" value="ECO:0007669"/>
    <property type="project" value="TreeGrafter"/>
</dbReference>
<feature type="domain" description="Thioredoxin" evidence="12">
    <location>
        <begin position="88"/>
        <end position="239"/>
    </location>
</feature>
<evidence type="ECO:0000256" key="8">
    <source>
        <dbReference type="ARBA" id="ARBA00032824"/>
    </source>
</evidence>
<evidence type="ECO:0000256" key="10">
    <source>
        <dbReference type="ARBA" id="ARBA00042639"/>
    </source>
</evidence>
<evidence type="ECO:0000256" key="11">
    <source>
        <dbReference type="ARBA" id="ARBA00049091"/>
    </source>
</evidence>
<keyword evidence="14" id="KW-1185">Reference proteome</keyword>
<accession>A0A964T0D6</accession>
<dbReference type="RefSeq" id="WP_161138475.1">
    <property type="nucleotide sequence ID" value="NZ_SPKJ01000001.1"/>
</dbReference>
<keyword evidence="5" id="KW-0560">Oxidoreductase</keyword>
<dbReference type="InterPro" id="IPR036249">
    <property type="entry name" value="Thioredoxin-like_sf"/>
</dbReference>
<evidence type="ECO:0000313" key="14">
    <source>
        <dbReference type="Proteomes" id="UP000773614"/>
    </source>
</evidence>
<dbReference type="PROSITE" id="PS51352">
    <property type="entry name" value="THIOREDOXIN_2"/>
    <property type="match status" value="1"/>
</dbReference>
<evidence type="ECO:0000256" key="7">
    <source>
        <dbReference type="ARBA" id="ARBA00023284"/>
    </source>
</evidence>
<protein>
    <recommendedName>
        <fullName evidence="2">thioredoxin-dependent peroxiredoxin</fullName>
        <ecNumber evidence="2">1.11.1.24</ecNumber>
    </recommendedName>
    <alternativeName>
        <fullName evidence="8">Thioredoxin peroxidase</fullName>
    </alternativeName>
    <alternativeName>
        <fullName evidence="10">Thioredoxin-dependent peroxiredoxin Bcp</fullName>
    </alternativeName>
</protein>
<dbReference type="GO" id="GO:0045454">
    <property type="term" value="P:cell redox homeostasis"/>
    <property type="evidence" value="ECO:0007669"/>
    <property type="project" value="TreeGrafter"/>
</dbReference>
<dbReference type="PANTHER" id="PTHR42801:SF22">
    <property type="entry name" value="PEROXIREDOXIN SLL0755-RELATED"/>
    <property type="match status" value="1"/>
</dbReference>
<keyword evidence="3" id="KW-0575">Peroxidase</keyword>
<comment type="function">
    <text evidence="1">Thiol-specific peroxidase that catalyzes the reduction of hydrogen peroxide and organic hydroperoxides to water and alcohols, respectively. Plays a role in cell protection against oxidative stress by detoxifying peroxides and as sensor of hydrogen peroxide-mediated signaling events.</text>
</comment>
<evidence type="ECO:0000256" key="2">
    <source>
        <dbReference type="ARBA" id="ARBA00013017"/>
    </source>
</evidence>
<dbReference type="PANTHER" id="PTHR42801">
    <property type="entry name" value="THIOREDOXIN-DEPENDENT PEROXIDE REDUCTASE"/>
    <property type="match status" value="1"/>
</dbReference>
<dbReference type="InterPro" id="IPR050924">
    <property type="entry name" value="Peroxiredoxin_BCP/PrxQ"/>
</dbReference>
<dbReference type="InterPro" id="IPR000866">
    <property type="entry name" value="AhpC/TSA"/>
</dbReference>
<evidence type="ECO:0000313" key="13">
    <source>
        <dbReference type="EMBL" id="MYZ46118.1"/>
    </source>
</evidence>
<evidence type="ECO:0000259" key="12">
    <source>
        <dbReference type="PROSITE" id="PS51352"/>
    </source>
</evidence>
<dbReference type="Proteomes" id="UP000773614">
    <property type="component" value="Unassembled WGS sequence"/>
</dbReference>
<reference evidence="13" key="1">
    <citation type="submission" date="2019-03" db="EMBL/GenBank/DDBJ databases">
        <title>Afifella sp. nov., isolated from activated sludge.</title>
        <authorList>
            <person name="Li Q."/>
            <person name="Liu Y."/>
        </authorList>
    </citation>
    <scope>NUCLEOTIDE SEQUENCE</scope>
    <source>
        <strain evidence="13">L72</strain>
    </source>
</reference>
<dbReference type="Pfam" id="PF00578">
    <property type="entry name" value="AhpC-TSA"/>
    <property type="match status" value="1"/>
</dbReference>
<dbReference type="GO" id="GO:0005737">
    <property type="term" value="C:cytoplasm"/>
    <property type="evidence" value="ECO:0007669"/>
    <property type="project" value="TreeGrafter"/>
</dbReference>
<evidence type="ECO:0000256" key="9">
    <source>
        <dbReference type="ARBA" id="ARBA00038489"/>
    </source>
</evidence>
<comment type="similarity">
    <text evidence="9">Belongs to the peroxiredoxin family. BCP/PrxQ subfamily.</text>
</comment>
<sequence length="243" mass="26947">MDSHAGPLNVRPSRIEQLEADFASLAPQLSDSAERKALSVLHGMVQELWRIQVSGNARQVRSGPTIDDIVDLHEHAPPMEGDAVNTPLAAGEPAPDFALPDANGRTIRLSDYRGRRVVLAFYPLDWSPGCSRQLDLYQHELDEFRKRGAEVMGISVDSLYSHGAWAAVRGLTFPLLADFNPKGDVARRYKVWREADGFSERALYIVDENGIIRHAQVSPKLQHVPDIYDLFSALDQLATPKAA</sequence>
<proteinExistence type="inferred from homology"/>
<dbReference type="OrthoDB" id="9812811at2"/>
<evidence type="ECO:0000256" key="5">
    <source>
        <dbReference type="ARBA" id="ARBA00023002"/>
    </source>
</evidence>
<keyword evidence="4" id="KW-0049">Antioxidant</keyword>
<name>A0A964T0D6_9HYPH</name>
<organism evidence="13 14">
    <name type="scientific">Propylenella binzhouense</name>
    <dbReference type="NCBI Taxonomy" id="2555902"/>
    <lineage>
        <taxon>Bacteria</taxon>
        <taxon>Pseudomonadati</taxon>
        <taxon>Pseudomonadota</taxon>
        <taxon>Alphaproteobacteria</taxon>
        <taxon>Hyphomicrobiales</taxon>
        <taxon>Propylenellaceae</taxon>
        <taxon>Propylenella</taxon>
    </lineage>
</organism>
<evidence type="ECO:0000256" key="1">
    <source>
        <dbReference type="ARBA" id="ARBA00003330"/>
    </source>
</evidence>